<keyword evidence="6 7" id="KW-0819">tRNA processing</keyword>
<feature type="binding site" evidence="7">
    <location>
        <position position="151"/>
    </location>
    <ligand>
        <name>substrate</name>
    </ligand>
</feature>
<feature type="binding site" evidence="7">
    <location>
        <position position="65"/>
    </location>
    <ligand>
        <name>S-adenosyl-L-methionine</name>
        <dbReference type="ChEBI" id="CHEBI:59789"/>
    </ligand>
</feature>
<feature type="binding site" evidence="7">
    <location>
        <position position="115"/>
    </location>
    <ligand>
        <name>S-adenosyl-L-methionine</name>
        <dbReference type="ChEBI" id="CHEBI:59789"/>
    </ligand>
</feature>
<keyword evidence="3 7" id="KW-0489">Methyltransferase</keyword>
<keyword evidence="9" id="KW-1185">Reference proteome</keyword>
<comment type="caution">
    <text evidence="7">Lacks conserved residue(s) required for the propagation of feature annotation.</text>
</comment>
<dbReference type="Gene3D" id="3.40.50.150">
    <property type="entry name" value="Vaccinia Virus protein VP39"/>
    <property type="match status" value="1"/>
</dbReference>
<dbReference type="InterPro" id="IPR029063">
    <property type="entry name" value="SAM-dependent_MTases_sf"/>
</dbReference>
<dbReference type="InterPro" id="IPR055361">
    <property type="entry name" value="tRNA_methyltr_TrmB_bact"/>
</dbReference>
<comment type="pathway">
    <text evidence="7">tRNA modification; N(7)-methylguanine-tRNA biosynthesis.</text>
</comment>
<protein>
    <recommendedName>
        <fullName evidence="7">tRNA (guanine-N(7)-)-methyltransferase</fullName>
        <ecNumber evidence="7">2.1.1.33</ecNumber>
    </recommendedName>
    <alternativeName>
        <fullName evidence="7">tRNA (guanine(46)-N(7))-methyltransferase</fullName>
    </alternativeName>
    <alternativeName>
        <fullName evidence="7">tRNA(m7G46)-methyltransferase</fullName>
    </alternativeName>
</protein>
<feature type="binding site" evidence="7">
    <location>
        <position position="92"/>
    </location>
    <ligand>
        <name>S-adenosyl-L-methionine</name>
        <dbReference type="ChEBI" id="CHEBI:59789"/>
    </ligand>
</feature>
<accession>A0AAE4FNQ4</accession>
<evidence type="ECO:0000313" key="8">
    <source>
        <dbReference type="EMBL" id="MDS3859325.1"/>
    </source>
</evidence>
<dbReference type="PANTHER" id="PTHR23417:SF21">
    <property type="entry name" value="TRNA (GUANINE-N(7)-)-METHYLTRANSFERASE"/>
    <property type="match status" value="1"/>
</dbReference>
<dbReference type="EMBL" id="JAVMIP010000001">
    <property type="protein sequence ID" value="MDS3859325.1"/>
    <property type="molecule type" value="Genomic_DNA"/>
</dbReference>
<dbReference type="GO" id="GO:0008176">
    <property type="term" value="F:tRNA (guanine(46)-N7)-methyltransferase activity"/>
    <property type="evidence" value="ECO:0007669"/>
    <property type="project" value="UniProtKB-UniRule"/>
</dbReference>
<organism evidence="8 9">
    <name type="scientific">Pseudocalidococcus azoricus BACA0444</name>
    <dbReference type="NCBI Taxonomy" id="2918990"/>
    <lineage>
        <taxon>Bacteria</taxon>
        <taxon>Bacillati</taxon>
        <taxon>Cyanobacteriota</taxon>
        <taxon>Cyanophyceae</taxon>
        <taxon>Acaryochloridales</taxon>
        <taxon>Thermosynechococcaceae</taxon>
        <taxon>Pseudocalidococcus</taxon>
        <taxon>Pseudocalidococcus azoricus</taxon>
    </lineage>
</organism>
<feature type="binding site" evidence="7">
    <location>
        <position position="40"/>
    </location>
    <ligand>
        <name>S-adenosyl-L-methionine</name>
        <dbReference type="ChEBI" id="CHEBI:59789"/>
    </ligand>
</feature>
<sequence>MPSVRTRQHVNPLSRQFQTPIETPAWETVFANSNQPLHLDIGCARGRFVLEMAEICPNWNFIGLEIRQVLVDEANRIAQARGLGNLSYLFANANVSLSQVFAPATVDLVTIQFPDPWFKRRHQKRRLVQPELVAALAQIIKPGGFVFLQSDVFEVAVQMRETFAEHSLFKVGCPDRYGLGEICSDLEQGAWLGENPLPVKTEREKRVEFYRLPIYRCGFLRQEVEN</sequence>
<evidence type="ECO:0000256" key="3">
    <source>
        <dbReference type="ARBA" id="ARBA00022603"/>
    </source>
</evidence>
<dbReference type="PANTHER" id="PTHR23417">
    <property type="entry name" value="3-DEOXY-D-MANNO-OCTULOSONIC-ACID TRANSFERASE/TRNA GUANINE-N 7 - -METHYLTRANSFERASE"/>
    <property type="match status" value="1"/>
</dbReference>
<dbReference type="Proteomes" id="UP001268256">
    <property type="component" value="Unassembled WGS sequence"/>
</dbReference>
<keyword evidence="5 7" id="KW-0949">S-adenosyl-L-methionine</keyword>
<comment type="caution">
    <text evidence="8">The sequence shown here is derived from an EMBL/GenBank/DDBJ whole genome shotgun (WGS) entry which is preliminary data.</text>
</comment>
<reference evidence="9" key="1">
    <citation type="submission" date="2023-07" db="EMBL/GenBank/DDBJ databases">
        <authorList>
            <person name="Luz R."/>
            <person name="Cordeiro R."/>
            <person name="Fonseca A."/>
            <person name="Goncalves V."/>
        </authorList>
    </citation>
    <scope>NUCLEOTIDE SEQUENCE [LARGE SCALE GENOMIC DNA]</scope>
    <source>
        <strain evidence="9">BACA0444</strain>
    </source>
</reference>
<dbReference type="InterPro" id="IPR003358">
    <property type="entry name" value="tRNA_(Gua-N-7)_MeTrfase_Trmb"/>
</dbReference>
<keyword evidence="4 7" id="KW-0808">Transferase</keyword>
<dbReference type="PROSITE" id="PS51625">
    <property type="entry name" value="SAM_MT_TRMB"/>
    <property type="match status" value="1"/>
</dbReference>
<name>A0AAE4FNQ4_9CYAN</name>
<evidence type="ECO:0000256" key="5">
    <source>
        <dbReference type="ARBA" id="ARBA00022691"/>
    </source>
</evidence>
<evidence type="ECO:0000256" key="1">
    <source>
        <dbReference type="ARBA" id="ARBA00000142"/>
    </source>
</evidence>
<evidence type="ECO:0000256" key="6">
    <source>
        <dbReference type="ARBA" id="ARBA00022694"/>
    </source>
</evidence>
<dbReference type="EC" id="2.1.1.33" evidence="7"/>
<feature type="binding site" evidence="7">
    <location>
        <position position="119"/>
    </location>
    <ligand>
        <name>substrate</name>
    </ligand>
</feature>
<evidence type="ECO:0000256" key="4">
    <source>
        <dbReference type="ARBA" id="ARBA00022679"/>
    </source>
</evidence>
<dbReference type="CDD" id="cd02440">
    <property type="entry name" value="AdoMet_MTases"/>
    <property type="match status" value="1"/>
</dbReference>
<dbReference type="NCBIfam" id="TIGR00091">
    <property type="entry name" value="tRNA (guanosine(46)-N7)-methyltransferase TrmB"/>
    <property type="match status" value="1"/>
</dbReference>
<gene>
    <name evidence="7 8" type="primary">trmB</name>
    <name evidence="8" type="ORF">RIF25_00750</name>
</gene>
<dbReference type="AlphaFoldDB" id="A0AAE4FNQ4"/>
<evidence type="ECO:0000313" key="9">
    <source>
        <dbReference type="Proteomes" id="UP001268256"/>
    </source>
</evidence>
<dbReference type="Pfam" id="PF02390">
    <property type="entry name" value="Methyltransf_4"/>
    <property type="match status" value="1"/>
</dbReference>
<comment type="catalytic activity">
    <reaction evidence="1 7">
        <text>guanosine(46) in tRNA + S-adenosyl-L-methionine = N(7)-methylguanosine(46) in tRNA + S-adenosyl-L-homocysteine</text>
        <dbReference type="Rhea" id="RHEA:42708"/>
        <dbReference type="Rhea" id="RHEA-COMP:10188"/>
        <dbReference type="Rhea" id="RHEA-COMP:10189"/>
        <dbReference type="ChEBI" id="CHEBI:57856"/>
        <dbReference type="ChEBI" id="CHEBI:59789"/>
        <dbReference type="ChEBI" id="CHEBI:74269"/>
        <dbReference type="ChEBI" id="CHEBI:74480"/>
        <dbReference type="EC" id="2.1.1.33"/>
    </reaction>
</comment>
<dbReference type="HAMAP" id="MF_01057">
    <property type="entry name" value="tRNA_methyltr_TrmB"/>
    <property type="match status" value="1"/>
</dbReference>
<dbReference type="RefSeq" id="WP_322876660.1">
    <property type="nucleotide sequence ID" value="NZ_JAVMIP010000001.1"/>
</dbReference>
<dbReference type="SUPFAM" id="SSF53335">
    <property type="entry name" value="S-adenosyl-L-methionine-dependent methyltransferases"/>
    <property type="match status" value="1"/>
</dbReference>
<evidence type="ECO:0000256" key="7">
    <source>
        <dbReference type="HAMAP-Rule" id="MF_01057"/>
    </source>
</evidence>
<comment type="function">
    <text evidence="2 7">Catalyzes the formation of N(7)-methylguanine at position 46 (m7G46) in tRNA.</text>
</comment>
<proteinExistence type="inferred from homology"/>
<evidence type="ECO:0000256" key="2">
    <source>
        <dbReference type="ARBA" id="ARBA00003015"/>
    </source>
</evidence>
<comment type="similarity">
    <text evidence="7">Belongs to the class I-like SAM-binding methyltransferase superfamily. TrmB family.</text>
</comment>
<dbReference type="GO" id="GO:0043527">
    <property type="term" value="C:tRNA methyltransferase complex"/>
    <property type="evidence" value="ECO:0007669"/>
    <property type="project" value="TreeGrafter"/>
</dbReference>